<name>A0A8X6R0L9_NEPPI</name>
<dbReference type="EMBL" id="BMAW01131753">
    <property type="protein sequence ID" value="GFU40649.1"/>
    <property type="molecule type" value="Genomic_DNA"/>
</dbReference>
<evidence type="ECO:0000313" key="2">
    <source>
        <dbReference type="Proteomes" id="UP000887013"/>
    </source>
</evidence>
<keyword evidence="2" id="KW-1185">Reference proteome</keyword>
<dbReference type="Proteomes" id="UP000887013">
    <property type="component" value="Unassembled WGS sequence"/>
</dbReference>
<proteinExistence type="predicted"/>
<gene>
    <name evidence="1" type="ORF">NPIL_232181</name>
</gene>
<protein>
    <submittedName>
        <fullName evidence="1">Uncharacterized protein</fullName>
    </submittedName>
</protein>
<accession>A0A8X6R0L9</accession>
<organism evidence="1 2">
    <name type="scientific">Nephila pilipes</name>
    <name type="common">Giant wood spider</name>
    <name type="synonym">Nephila maculata</name>
    <dbReference type="NCBI Taxonomy" id="299642"/>
    <lineage>
        <taxon>Eukaryota</taxon>
        <taxon>Metazoa</taxon>
        <taxon>Ecdysozoa</taxon>
        <taxon>Arthropoda</taxon>
        <taxon>Chelicerata</taxon>
        <taxon>Arachnida</taxon>
        <taxon>Araneae</taxon>
        <taxon>Araneomorphae</taxon>
        <taxon>Entelegynae</taxon>
        <taxon>Araneoidea</taxon>
        <taxon>Nephilidae</taxon>
        <taxon>Nephila</taxon>
    </lineage>
</organism>
<reference evidence="1" key="1">
    <citation type="submission" date="2020-08" db="EMBL/GenBank/DDBJ databases">
        <title>Multicomponent nature underlies the extraordinary mechanical properties of spider dragline silk.</title>
        <authorList>
            <person name="Kono N."/>
            <person name="Nakamura H."/>
            <person name="Mori M."/>
            <person name="Yoshida Y."/>
            <person name="Ohtoshi R."/>
            <person name="Malay A.D."/>
            <person name="Moran D.A.P."/>
            <person name="Tomita M."/>
            <person name="Numata K."/>
            <person name="Arakawa K."/>
        </authorList>
    </citation>
    <scope>NUCLEOTIDE SEQUENCE</scope>
</reference>
<comment type="caution">
    <text evidence="1">The sequence shown here is derived from an EMBL/GenBank/DDBJ whole genome shotgun (WGS) entry which is preliminary data.</text>
</comment>
<dbReference type="AlphaFoldDB" id="A0A8X6R0L9"/>
<evidence type="ECO:0000313" key="1">
    <source>
        <dbReference type="EMBL" id="GFU40649.1"/>
    </source>
</evidence>
<sequence length="112" mass="12895">MLICNLPRQSVRLTICIEEALSRMIKCSNSDGHGTPHELSHSGRTQYILMTVQKKRSLRWMLPSNDSTACFRLEIFGKAKHYYQKHKLLLSPGAYLSRKRPASGKDHWPKIT</sequence>